<feature type="compositionally biased region" description="Basic and acidic residues" evidence="3">
    <location>
        <begin position="19"/>
        <end position="33"/>
    </location>
</feature>
<sequence>MDRYPSRMQEGIECGTLSEEERSRELNMARADKASAAGERLVDAVVMSKVIMGGGKKDAPSTRSVARSAPSMGRPSGPGTRRSPSPAIGTSNLRAGDNAPRSTSATRSSKLLTSRSSSLTRAPNTVSENAFCRNLNSNPHCNLISKSKSDSQPKKHSKALPSLAATAEVNIRSPIRPARQLAKLSDGPTSPSPKDTHQKKPAFEGPMKTVNVHKDSGLRSSGGLEAISCVSASRRHSLSAPLAQRIPSTPRRRTSDPRSLQQVDSKAGEDVRLDLRGQNLWRLDQIAASLTSKLEFVYLRDNKLSSLDGFESLRRVKVLDLSFNEFRGSGFEAMANCKALQQLYLAGNQITTLSTLPQLPNLEFLSVAQNKLKSLIMSSQPKLQVLAASSNKIATFKGFPHLPVLEHLRLEENPILDIPHVEAASILVVGETLQRFNNQDLSVEELKLALAYPAHTALCLREGWDFCSVDEASESTLQFLVAQWRDRLPPGLRVKRAVIDSPSEEDCCSCCFILEKETGILEDFNVILTYQWFLGDKTATNFLPIEGAITKTYWPKRQDIGRCLKVECKPVIQGTEFPSIFAISGPVTAGTGCPKVLSLRVDGELIEGSSIRACAEVAWCGGTPGKAIVSWLRRHGGSSPVAIMGAEDHQYQLTVDDVGANLLLMYTPVTEEGVKGESQFATTALIQAAAPRVRDVHVIGPLVEGATIKAAGRYFGGREGKSVFEWLREDVQSGKFKLASRGTVEYCLSKDDVGLRLMFTYTPINIEGIQGDSVSAITSKVLVAPPKVTQLKILGDIREGNIVSINASIVGGTEDASRVQWFKTLSADSSLEDVSLEAISSSKIAKDFRIPVGAVGYHLAAKYIPGCQDGEYGEAVLVVSEHVVQMLPPSLTFLSVNGEAKEGETLTASYGYVGGHEGRSEYNWYLHEDESDPGISVTSACGLLQYKVTADAVDKLISFRCTPVREDGTAGESRSTMMQDYVQPGLPTLASLEITGDPIEGATLHVDKKYLGGSEGSSKIQWLLKMENGLNSKIPNAIFSSYNVRKDDINCSICVSYEPIRADGVKGAAVVSEAIGPVVPGPPTCESLKIIGQPIEGGCLGHDAVYIGGDMGVCRTEWYRRSSSGKDDWLSNSDTLDVTSKDVGCCILLSFTPVRKDGLIGAPLQILSDAVKNADPVGLSISISDCCEGVEIFPRKSYYGGTEGPSEIKWFRVQHSFSGSTLPDDAVLVANSLTYTPTPKDVGMHIALSWTPVRSDGKVGKPLITCSSGSVAPALPSVRNVTIKLIGTQKLLGQGDYLGGSEGNSKLSWFRDSEDGTLSLIEGAESETYIIAEEDYTQTLIFGYTPVREDGAVGERVLSERSPVILPDVPRPLKLLLSGKAIESELLSSTGVMFENEADEVTWNKYKKDVKYQWLRSISPAGSKSFEILPLQRTNSYKVRSEDVDYVLRCECIMTDVFGRNMEPVAAMTSPVLPGTPKMDKVEIEGRGYHTNLYAVRGIYSGGKEGKSMIQWFRAVAGRPDLIPIIGEIGRMYEANVDDIGCRLVAVYTPVREDGVGGVPVSASTEPIAVEPEVAREVKQKLELGAVKFEALRDRELPTMKGLGSLERRILDVNKKRFKVVKPGSKTSFPNTEIRGTYSPPFHVDIIQNDQHRLKIVVESENEVDLMVQTRHIRDVIVLVLRGFALRFNALSLPTLLKP</sequence>
<feature type="region of interest" description="Disordered" evidence="3">
    <location>
        <begin position="1"/>
        <end position="38"/>
    </location>
</feature>
<dbReference type="Gene3D" id="3.80.10.10">
    <property type="entry name" value="Ribonuclease Inhibitor"/>
    <property type="match status" value="1"/>
</dbReference>
<feature type="domain" description="AIR9 PH-like" evidence="5">
    <location>
        <begin position="1595"/>
        <end position="1688"/>
    </location>
</feature>
<comment type="caution">
    <text evidence="6">The sequence shown here is derived from an EMBL/GenBank/DDBJ whole genome shotgun (WGS) entry which is preliminary data.</text>
</comment>
<keyword evidence="2" id="KW-0677">Repeat</keyword>
<feature type="compositionally biased region" description="Low complexity" evidence="3">
    <location>
        <begin position="70"/>
        <end position="86"/>
    </location>
</feature>
<gene>
    <name evidence="6" type="ORF">GOP47_0001929</name>
</gene>
<dbReference type="OrthoDB" id="1904536at2759"/>
<evidence type="ECO:0000256" key="1">
    <source>
        <dbReference type="ARBA" id="ARBA00022614"/>
    </source>
</evidence>
<keyword evidence="1" id="KW-0433">Leucine-rich repeat</keyword>
<dbReference type="Proteomes" id="UP000886520">
    <property type="component" value="Chromosome 2"/>
</dbReference>
<feature type="domain" description="AIR9-like A9" evidence="4">
    <location>
        <begin position="891"/>
        <end position="977"/>
    </location>
</feature>
<feature type="region of interest" description="Disordered" evidence="3">
    <location>
        <begin position="51"/>
        <end position="122"/>
    </location>
</feature>
<dbReference type="InterPro" id="IPR056284">
    <property type="entry name" value="AIR9-like_A9"/>
</dbReference>
<feature type="domain" description="AIR9-like A9" evidence="4">
    <location>
        <begin position="1479"/>
        <end position="1564"/>
    </location>
</feature>
<feature type="domain" description="AIR9-like A9" evidence="4">
    <location>
        <begin position="1183"/>
        <end position="1264"/>
    </location>
</feature>
<feature type="compositionally biased region" description="Low complexity" evidence="3">
    <location>
        <begin position="101"/>
        <end position="121"/>
    </location>
</feature>
<dbReference type="InterPro" id="IPR001611">
    <property type="entry name" value="Leu-rich_rpt"/>
</dbReference>
<feature type="domain" description="AIR9-like A9" evidence="4">
    <location>
        <begin position="1285"/>
        <end position="1357"/>
    </location>
</feature>
<dbReference type="EMBL" id="JABFUD020000003">
    <property type="protein sequence ID" value="KAI5082186.1"/>
    <property type="molecule type" value="Genomic_DNA"/>
</dbReference>
<organism evidence="6 7">
    <name type="scientific">Adiantum capillus-veneris</name>
    <name type="common">Maidenhair fern</name>
    <dbReference type="NCBI Taxonomy" id="13818"/>
    <lineage>
        <taxon>Eukaryota</taxon>
        <taxon>Viridiplantae</taxon>
        <taxon>Streptophyta</taxon>
        <taxon>Embryophyta</taxon>
        <taxon>Tracheophyta</taxon>
        <taxon>Polypodiopsida</taxon>
        <taxon>Polypodiidae</taxon>
        <taxon>Polypodiales</taxon>
        <taxon>Pteridineae</taxon>
        <taxon>Pteridaceae</taxon>
        <taxon>Vittarioideae</taxon>
        <taxon>Adiantum</taxon>
    </lineage>
</organism>
<feature type="domain" description="AIR9-like A9" evidence="4">
    <location>
        <begin position="693"/>
        <end position="778"/>
    </location>
</feature>
<dbReference type="Pfam" id="PF23218">
    <property type="entry name" value="PH_AIR9"/>
    <property type="match status" value="1"/>
</dbReference>
<feature type="region of interest" description="Disordered" evidence="3">
    <location>
        <begin position="143"/>
        <end position="217"/>
    </location>
</feature>
<dbReference type="PROSITE" id="PS51450">
    <property type="entry name" value="LRR"/>
    <property type="match status" value="2"/>
</dbReference>
<dbReference type="SUPFAM" id="SSF52075">
    <property type="entry name" value="Outer arm dynein light chain 1"/>
    <property type="match status" value="1"/>
</dbReference>
<dbReference type="PANTHER" id="PTHR31149:SF11">
    <property type="entry name" value="187-KDA MICROTUBULE-ASSOCIATED PROTEIN AIR9"/>
    <property type="match status" value="1"/>
</dbReference>
<feature type="domain" description="AIR9-like A9" evidence="4">
    <location>
        <begin position="990"/>
        <end position="1070"/>
    </location>
</feature>
<feature type="domain" description="AIR9-like A9" evidence="4">
    <location>
        <begin position="596"/>
        <end position="681"/>
    </location>
</feature>
<protein>
    <recommendedName>
        <fullName evidence="8">187-kDa microtubule-associated protein AIR9</fullName>
    </recommendedName>
</protein>
<keyword evidence="7" id="KW-1185">Reference proteome</keyword>
<dbReference type="InterPro" id="IPR032675">
    <property type="entry name" value="LRR_dom_sf"/>
</dbReference>
<accession>A0A9D4V971</accession>
<evidence type="ECO:0000313" key="6">
    <source>
        <dbReference type="EMBL" id="KAI5082186.1"/>
    </source>
</evidence>
<evidence type="ECO:0000259" key="5">
    <source>
        <dbReference type="Pfam" id="PF23218"/>
    </source>
</evidence>
<dbReference type="Pfam" id="PF23197">
    <property type="entry name" value="IG_AIR9"/>
    <property type="match status" value="9"/>
</dbReference>
<evidence type="ECO:0000313" key="7">
    <source>
        <dbReference type="Proteomes" id="UP000886520"/>
    </source>
</evidence>
<feature type="domain" description="AIR9-like A9" evidence="4">
    <location>
        <begin position="1085"/>
        <end position="1167"/>
    </location>
</feature>
<reference evidence="6" key="1">
    <citation type="submission" date="2021-01" db="EMBL/GenBank/DDBJ databases">
        <title>Adiantum capillus-veneris genome.</title>
        <authorList>
            <person name="Fang Y."/>
            <person name="Liao Q."/>
        </authorList>
    </citation>
    <scope>NUCLEOTIDE SEQUENCE</scope>
    <source>
        <strain evidence="6">H3</strain>
        <tissue evidence="6">Leaf</tissue>
    </source>
</reference>
<name>A0A9D4V971_ADICA</name>
<dbReference type="FunFam" id="3.80.10.10:FF:000328">
    <property type="entry name" value="187-kDa microtubule-associated protein AIR9"/>
    <property type="match status" value="1"/>
</dbReference>
<proteinExistence type="predicted"/>
<feature type="domain" description="AIR9-like A9" evidence="4">
    <location>
        <begin position="787"/>
        <end position="879"/>
    </location>
</feature>
<dbReference type="PANTHER" id="PTHR31149">
    <property type="entry name" value="EXPRESSED PROTEIN"/>
    <property type="match status" value="1"/>
</dbReference>
<evidence type="ECO:0008006" key="8">
    <source>
        <dbReference type="Google" id="ProtNLM"/>
    </source>
</evidence>
<evidence type="ECO:0000256" key="2">
    <source>
        <dbReference type="ARBA" id="ARBA00022737"/>
    </source>
</evidence>
<feature type="region of interest" description="Disordered" evidence="3">
    <location>
        <begin position="238"/>
        <end position="265"/>
    </location>
</feature>
<dbReference type="InterPro" id="IPR056287">
    <property type="entry name" value="PH_AIR9"/>
</dbReference>
<dbReference type="Pfam" id="PF12799">
    <property type="entry name" value="LRR_4"/>
    <property type="match status" value="1"/>
</dbReference>
<dbReference type="Gene3D" id="2.60.40.2700">
    <property type="match status" value="3"/>
</dbReference>
<evidence type="ECO:0000256" key="3">
    <source>
        <dbReference type="SAM" id="MobiDB-lite"/>
    </source>
</evidence>
<dbReference type="InterPro" id="IPR025875">
    <property type="entry name" value="Leu-rich_rpt_4"/>
</dbReference>
<evidence type="ECO:0000259" key="4">
    <source>
        <dbReference type="Pfam" id="PF23197"/>
    </source>
</evidence>